<organism evidence="1 2">
    <name type="scientific">Datura stramonium</name>
    <name type="common">Jimsonweed</name>
    <name type="synonym">Common thornapple</name>
    <dbReference type="NCBI Taxonomy" id="4076"/>
    <lineage>
        <taxon>Eukaryota</taxon>
        <taxon>Viridiplantae</taxon>
        <taxon>Streptophyta</taxon>
        <taxon>Embryophyta</taxon>
        <taxon>Tracheophyta</taxon>
        <taxon>Spermatophyta</taxon>
        <taxon>Magnoliopsida</taxon>
        <taxon>eudicotyledons</taxon>
        <taxon>Gunneridae</taxon>
        <taxon>Pentapetalae</taxon>
        <taxon>asterids</taxon>
        <taxon>lamiids</taxon>
        <taxon>Solanales</taxon>
        <taxon>Solanaceae</taxon>
        <taxon>Solanoideae</taxon>
        <taxon>Datureae</taxon>
        <taxon>Datura</taxon>
    </lineage>
</organism>
<dbReference type="EMBL" id="JACEIK010001696">
    <property type="protein sequence ID" value="MCD7471548.1"/>
    <property type="molecule type" value="Genomic_DNA"/>
</dbReference>
<comment type="caution">
    <text evidence="1">The sequence shown here is derived from an EMBL/GenBank/DDBJ whole genome shotgun (WGS) entry which is preliminary data.</text>
</comment>
<dbReference type="Proteomes" id="UP000823775">
    <property type="component" value="Unassembled WGS sequence"/>
</dbReference>
<sequence>MGGLTASLPYLVKISMRSPSSGSGKCSMSDRKACLPPPIPYFVFYLALDLFSILRSSSMASSYAYPPSTQGQNSLRVGCKDSEFYYYLDRSWGKISYQLGWKVKNHGPRMDLVPLSPLVVENNLIDHDSPGRSACPALNESSGNLDCEHLKIKPRVFNTLGPEIARLHREAKSASPSIRASSCEVARHKNSWPPRGVPVKERDSGLDIPIRHILKTPGRSTDIYDLTNIFPDSDLGSMRCRAVTLSIPKRIDFTLRPIKVASYLKPVVSLENQKRMIEVPIKCLANNSAHAAAHDSALAAENLQ</sequence>
<keyword evidence="2" id="KW-1185">Reference proteome</keyword>
<name>A0ABS8TK37_DATST</name>
<reference evidence="1 2" key="1">
    <citation type="journal article" date="2021" name="BMC Genomics">
        <title>Datura genome reveals duplications of psychoactive alkaloid biosynthetic genes and high mutation rate following tissue culture.</title>
        <authorList>
            <person name="Rajewski A."/>
            <person name="Carter-House D."/>
            <person name="Stajich J."/>
            <person name="Litt A."/>
        </authorList>
    </citation>
    <scope>NUCLEOTIDE SEQUENCE [LARGE SCALE GENOMIC DNA]</scope>
    <source>
        <strain evidence="1">AR-01</strain>
    </source>
</reference>
<gene>
    <name evidence="1" type="ORF">HAX54_012041</name>
</gene>
<protein>
    <submittedName>
        <fullName evidence="1">Uncharacterized protein</fullName>
    </submittedName>
</protein>
<evidence type="ECO:0000313" key="1">
    <source>
        <dbReference type="EMBL" id="MCD7471548.1"/>
    </source>
</evidence>
<proteinExistence type="predicted"/>
<accession>A0ABS8TK37</accession>
<evidence type="ECO:0000313" key="2">
    <source>
        <dbReference type="Proteomes" id="UP000823775"/>
    </source>
</evidence>